<proteinExistence type="inferred from homology"/>
<evidence type="ECO:0000256" key="1">
    <source>
        <dbReference type="ARBA" id="ARBA00004651"/>
    </source>
</evidence>
<sequence length="372" mass="39984">MFWLIILVELVVVIIDTRIFSGQFGITGFTLPPDMQCFWANGALALHPGMVASAIAARICPFMYPPPFLMLAAPLSWLHPLAAFAAWTSLTALSLVLAGRALSLPWRVIGIGVLSPPGLLCATVGQTGMIVSALLLIGLGLADTSPLLAGIAAGCLVIKPQFAILFPIFFLASRNWRALGASAASAIIGCLVSLLFFGPGVWQQFFHNQIGLAGAVLARPWPQPFQHIMISSFILLRSLGAGLPMAYAVQFAVTAGAVFVAWMLWSSRIWRMAPLGRLVASLLLVMLATPYAYVYDLPALALALTGYALQEKPFTLLPLAIFFLVTGLYFWLAAFGWPPAGAFFLLLLLVFVLSHPIKIQGATDLKWGIPHA</sequence>
<dbReference type="RefSeq" id="WP_284257472.1">
    <property type="nucleotide sequence ID" value="NZ_BSOS01000039.1"/>
</dbReference>
<keyword evidence="3" id="KW-0808">Transferase</keyword>
<evidence type="ECO:0000256" key="2">
    <source>
        <dbReference type="ARBA" id="ARBA00022475"/>
    </source>
</evidence>
<feature type="transmembrane region" description="Helical" evidence="8">
    <location>
        <begin position="178"/>
        <end position="197"/>
    </location>
</feature>
<organism evidence="9 10">
    <name type="scientific">Acidocella aquatica</name>
    <dbReference type="NCBI Taxonomy" id="1922313"/>
    <lineage>
        <taxon>Bacteria</taxon>
        <taxon>Pseudomonadati</taxon>
        <taxon>Pseudomonadota</taxon>
        <taxon>Alphaproteobacteria</taxon>
        <taxon>Acetobacterales</taxon>
        <taxon>Acidocellaceae</taxon>
        <taxon>Acidocella</taxon>
    </lineage>
</organism>
<reference evidence="10" key="1">
    <citation type="journal article" date="2019" name="Int. J. Syst. Evol. Microbiol.">
        <title>The Global Catalogue of Microorganisms (GCM) 10K type strain sequencing project: providing services to taxonomists for standard genome sequencing and annotation.</title>
        <authorList>
            <consortium name="The Broad Institute Genomics Platform"/>
            <consortium name="The Broad Institute Genome Sequencing Center for Infectious Disease"/>
            <person name="Wu L."/>
            <person name="Ma J."/>
        </authorList>
    </citation>
    <scope>NUCLEOTIDE SEQUENCE [LARGE SCALE GENOMIC DNA]</scope>
    <source>
        <strain evidence="10">NBRC 112502</strain>
    </source>
</reference>
<dbReference type="InterPro" id="IPR018584">
    <property type="entry name" value="GT87"/>
</dbReference>
<keyword evidence="4 8" id="KW-0812">Transmembrane</keyword>
<keyword evidence="10" id="KW-1185">Reference proteome</keyword>
<evidence type="ECO:0008006" key="11">
    <source>
        <dbReference type="Google" id="ProtNLM"/>
    </source>
</evidence>
<dbReference type="Pfam" id="PF09594">
    <property type="entry name" value="GT87"/>
    <property type="match status" value="1"/>
</dbReference>
<keyword evidence="5 8" id="KW-1133">Transmembrane helix</keyword>
<dbReference type="EMBL" id="BSOS01000039">
    <property type="protein sequence ID" value="GLR66768.1"/>
    <property type="molecule type" value="Genomic_DNA"/>
</dbReference>
<feature type="transmembrane region" description="Helical" evidence="8">
    <location>
        <begin position="314"/>
        <end position="333"/>
    </location>
</feature>
<evidence type="ECO:0000256" key="3">
    <source>
        <dbReference type="ARBA" id="ARBA00022679"/>
    </source>
</evidence>
<name>A0ABQ6A971_9PROT</name>
<evidence type="ECO:0000256" key="8">
    <source>
        <dbReference type="SAM" id="Phobius"/>
    </source>
</evidence>
<feature type="transmembrane region" description="Helical" evidence="8">
    <location>
        <begin position="340"/>
        <end position="357"/>
    </location>
</feature>
<feature type="transmembrane region" description="Helical" evidence="8">
    <location>
        <begin position="245"/>
        <end position="265"/>
    </location>
</feature>
<feature type="transmembrane region" description="Helical" evidence="8">
    <location>
        <begin position="277"/>
        <end position="294"/>
    </location>
</feature>
<gene>
    <name evidence="9" type="ORF">GCM10010909_14480</name>
</gene>
<evidence type="ECO:0000256" key="6">
    <source>
        <dbReference type="ARBA" id="ARBA00023136"/>
    </source>
</evidence>
<feature type="transmembrane region" description="Helical" evidence="8">
    <location>
        <begin position="6"/>
        <end position="26"/>
    </location>
</feature>
<evidence type="ECO:0000313" key="10">
    <source>
        <dbReference type="Proteomes" id="UP001156641"/>
    </source>
</evidence>
<protein>
    <recommendedName>
        <fullName evidence="11">DUF2029 domain-containing protein</fullName>
    </recommendedName>
</protein>
<accession>A0ABQ6A971</accession>
<evidence type="ECO:0000256" key="7">
    <source>
        <dbReference type="ARBA" id="ARBA00024033"/>
    </source>
</evidence>
<feature type="transmembrane region" description="Helical" evidence="8">
    <location>
        <begin position="38"/>
        <end position="57"/>
    </location>
</feature>
<comment type="subcellular location">
    <subcellularLocation>
        <location evidence="1">Cell membrane</location>
        <topology evidence="1">Multi-pass membrane protein</topology>
    </subcellularLocation>
</comment>
<feature type="transmembrane region" description="Helical" evidence="8">
    <location>
        <begin position="147"/>
        <end position="171"/>
    </location>
</feature>
<feature type="transmembrane region" description="Helical" evidence="8">
    <location>
        <begin position="77"/>
        <end position="98"/>
    </location>
</feature>
<dbReference type="Proteomes" id="UP001156641">
    <property type="component" value="Unassembled WGS sequence"/>
</dbReference>
<comment type="caution">
    <text evidence="9">The sequence shown here is derived from an EMBL/GenBank/DDBJ whole genome shotgun (WGS) entry which is preliminary data.</text>
</comment>
<comment type="similarity">
    <text evidence="7">Belongs to the glycosyltransferase 87 family.</text>
</comment>
<evidence type="ECO:0000256" key="4">
    <source>
        <dbReference type="ARBA" id="ARBA00022692"/>
    </source>
</evidence>
<keyword evidence="6 8" id="KW-0472">Membrane</keyword>
<feature type="transmembrane region" description="Helical" evidence="8">
    <location>
        <begin position="119"/>
        <end position="141"/>
    </location>
</feature>
<keyword evidence="2" id="KW-1003">Cell membrane</keyword>
<evidence type="ECO:0000256" key="5">
    <source>
        <dbReference type="ARBA" id="ARBA00022989"/>
    </source>
</evidence>
<evidence type="ECO:0000313" key="9">
    <source>
        <dbReference type="EMBL" id="GLR66768.1"/>
    </source>
</evidence>